<gene>
    <name evidence="12" type="ORF">A9K55_001741</name>
</gene>
<dbReference type="PANTHER" id="PTHR11003">
    <property type="entry name" value="POTASSIUM CHANNEL, SUBFAMILY K"/>
    <property type="match status" value="1"/>
</dbReference>
<dbReference type="GO" id="GO:0005886">
    <property type="term" value="C:plasma membrane"/>
    <property type="evidence" value="ECO:0007669"/>
    <property type="project" value="TreeGrafter"/>
</dbReference>
<evidence type="ECO:0000256" key="1">
    <source>
        <dbReference type="ARBA" id="ARBA00004141"/>
    </source>
</evidence>
<evidence type="ECO:0000313" key="13">
    <source>
        <dbReference type="Proteomes" id="UP000323067"/>
    </source>
</evidence>
<dbReference type="Pfam" id="PF07885">
    <property type="entry name" value="Ion_trans_2"/>
    <property type="match status" value="2"/>
</dbReference>
<feature type="compositionally biased region" description="Basic and acidic residues" evidence="9">
    <location>
        <begin position="523"/>
        <end position="533"/>
    </location>
</feature>
<dbReference type="GO" id="GO:0022841">
    <property type="term" value="F:potassium ion leak channel activity"/>
    <property type="evidence" value="ECO:0007669"/>
    <property type="project" value="TreeGrafter"/>
</dbReference>
<dbReference type="Gene3D" id="1.10.287.70">
    <property type="match status" value="2"/>
</dbReference>
<feature type="region of interest" description="Disordered" evidence="9">
    <location>
        <begin position="1"/>
        <end position="45"/>
    </location>
</feature>
<feature type="compositionally biased region" description="Low complexity" evidence="9">
    <location>
        <begin position="1"/>
        <end position="14"/>
    </location>
</feature>
<feature type="transmembrane region" description="Helical" evidence="10">
    <location>
        <begin position="220"/>
        <end position="241"/>
    </location>
</feature>
<reference evidence="12 13" key="1">
    <citation type="journal article" date="2017" name="BMC Genomics">
        <title>Chromosome level assembly and secondary metabolite potential of the parasitic fungus Cordyceps militaris.</title>
        <authorList>
            <person name="Kramer G.J."/>
            <person name="Nodwell J.R."/>
        </authorList>
    </citation>
    <scope>NUCLEOTIDE SEQUENCE [LARGE SCALE GENOMIC DNA]</scope>
    <source>
        <strain evidence="12 13">ATCC 34164</strain>
    </source>
</reference>
<proteinExistence type="inferred from homology"/>
<dbReference type="PRINTS" id="PR01333">
    <property type="entry name" value="2POREKCHANEL"/>
</dbReference>
<dbReference type="EMBL" id="CP023326">
    <property type="protein sequence ID" value="ATY66073.1"/>
    <property type="molecule type" value="Genomic_DNA"/>
</dbReference>
<keyword evidence="4 10" id="KW-1133">Transmembrane helix</keyword>
<dbReference type="VEuPathDB" id="FungiDB:CCM_00368"/>
<keyword evidence="5 8" id="KW-0406">Ion transport</keyword>
<evidence type="ECO:0000256" key="3">
    <source>
        <dbReference type="ARBA" id="ARBA00022692"/>
    </source>
</evidence>
<evidence type="ECO:0000256" key="2">
    <source>
        <dbReference type="ARBA" id="ARBA00022448"/>
    </source>
</evidence>
<keyword evidence="6 10" id="KW-0472">Membrane</keyword>
<feature type="transmembrane region" description="Helical" evidence="10">
    <location>
        <begin position="138"/>
        <end position="158"/>
    </location>
</feature>
<feature type="domain" description="Potassium channel" evidence="11">
    <location>
        <begin position="384"/>
        <end position="455"/>
    </location>
</feature>
<evidence type="ECO:0000256" key="5">
    <source>
        <dbReference type="ARBA" id="ARBA00023065"/>
    </source>
</evidence>
<organism evidence="12 13">
    <name type="scientific">Cordyceps militaris</name>
    <name type="common">Caterpillar fungus</name>
    <name type="synonym">Clavaria militaris</name>
    <dbReference type="NCBI Taxonomy" id="73501"/>
    <lineage>
        <taxon>Eukaryota</taxon>
        <taxon>Fungi</taxon>
        <taxon>Dikarya</taxon>
        <taxon>Ascomycota</taxon>
        <taxon>Pezizomycotina</taxon>
        <taxon>Sordariomycetes</taxon>
        <taxon>Hypocreomycetidae</taxon>
        <taxon>Hypocreales</taxon>
        <taxon>Cordycipitaceae</taxon>
        <taxon>Cordyceps</taxon>
    </lineage>
</organism>
<feature type="transmembrane region" description="Helical" evidence="10">
    <location>
        <begin position="102"/>
        <end position="126"/>
    </location>
</feature>
<dbReference type="InterPro" id="IPR013099">
    <property type="entry name" value="K_chnl_dom"/>
</dbReference>
<evidence type="ECO:0000256" key="9">
    <source>
        <dbReference type="SAM" id="MobiDB-lite"/>
    </source>
</evidence>
<dbReference type="InterPro" id="IPR003280">
    <property type="entry name" value="2pore_dom_K_chnl"/>
</dbReference>
<evidence type="ECO:0000256" key="4">
    <source>
        <dbReference type="ARBA" id="ARBA00022989"/>
    </source>
</evidence>
<dbReference type="VEuPathDB" id="FungiDB:A9K55_001741"/>
<dbReference type="Proteomes" id="UP000323067">
    <property type="component" value="Chromosome iii"/>
</dbReference>
<dbReference type="GO" id="GO:0015271">
    <property type="term" value="F:outward rectifier potassium channel activity"/>
    <property type="evidence" value="ECO:0007669"/>
    <property type="project" value="TreeGrafter"/>
</dbReference>
<comment type="similarity">
    <text evidence="8">Belongs to the two pore domain potassium channel (TC 1.A.1.8) family.</text>
</comment>
<evidence type="ECO:0000256" key="8">
    <source>
        <dbReference type="RuleBase" id="RU003857"/>
    </source>
</evidence>
<sequence>MTAATSSSSPPGTGKQEEDPAEGAAGAPEAEDPARAQVSEPNEEENLNHTRWWLVASAFPMIAGTLGPVASAFSICALSRPWRQYMPPGTDFESATYVSDPPWLTAVNAVQLAMAVVSNVFLLLNMARRVKFTIAQPITIVGWYISSFCLIALCATASGPLKQGLDNPVKDYVLSQAFYYGIWAAILYFVVASFMTATFWGASTGHFSKSFALTSSQRTLMLQTILFLTYLLLGALIFSTIEGWNYLDGVYWANVTLFTVGFGDFAPTRSLARALLLPYALIGIVSLGLVIASIRSMILDRARRRVAIRMEEKTRRRLVRTLTKTGNDTILRPMSGGDEDADLSPHVTNEYERRKVEFELMRSIQDRALRRRQWMDLSASFGTLIVLWLVGALVFWMTEKDYQENWTYFIAFYLCFVSLTTIGYGDRVPITNAGKAFFVFWSLLALPTMTVLISHAENTVVKFVKEMTIKLGAVTILPRDKIIAQMEKEHLKQYNSHQTPGLRLDAGGLVRWRSRSLSRSKHVSPDGRAHGTDDPDAEPGTLRTRRRRAARHTHLRSVATRLRHAAQIQGQHLHQHQNRPLDTLPTGHEFQLLLVAEIRAVTQHLREATPRRYSFEEWAWFLWLLGEDERDAHTHRKARPDEKRTHHGVAEQPRKLHADDGTLHSAQPFQWSWVGSRSPLTADQEESEWVLDRLTFRLQKALENDADTEEAAAAAAKRCLAPDTELQIRRS</sequence>
<feature type="region of interest" description="Disordered" evidence="9">
    <location>
        <begin position="518"/>
        <end position="553"/>
    </location>
</feature>
<accession>A0A2H4SSK1</accession>
<protein>
    <submittedName>
        <fullName evidence="12">Ion channel</fullName>
    </submittedName>
</protein>
<dbReference type="PANTHER" id="PTHR11003:SF342">
    <property type="entry name" value="OUTWARD-RECTIFIER POTASSIUM CHANNEL TOK1"/>
    <property type="match status" value="1"/>
</dbReference>
<keyword evidence="7 8" id="KW-0407">Ion channel</keyword>
<evidence type="ECO:0000256" key="7">
    <source>
        <dbReference type="ARBA" id="ARBA00023303"/>
    </source>
</evidence>
<feature type="transmembrane region" description="Helical" evidence="10">
    <location>
        <begin position="276"/>
        <end position="294"/>
    </location>
</feature>
<comment type="subcellular location">
    <subcellularLocation>
        <location evidence="1">Membrane</location>
        <topology evidence="1">Multi-pass membrane protein</topology>
    </subcellularLocation>
</comment>
<dbReference type="OrthoDB" id="297496at2759"/>
<name>A0A2H4SSK1_CORMI</name>
<feature type="transmembrane region" description="Helical" evidence="10">
    <location>
        <begin position="52"/>
        <end position="82"/>
    </location>
</feature>
<keyword evidence="3 8" id="KW-0812">Transmembrane</keyword>
<keyword evidence="2 8" id="KW-0813">Transport</keyword>
<dbReference type="GO" id="GO:0030322">
    <property type="term" value="P:stabilization of membrane potential"/>
    <property type="evidence" value="ECO:0007669"/>
    <property type="project" value="TreeGrafter"/>
</dbReference>
<evidence type="ECO:0000256" key="10">
    <source>
        <dbReference type="SAM" id="Phobius"/>
    </source>
</evidence>
<feature type="compositionally biased region" description="Basic residues" evidence="9">
    <location>
        <begin position="543"/>
        <end position="553"/>
    </location>
</feature>
<feature type="transmembrane region" description="Helical" evidence="10">
    <location>
        <begin position="408"/>
        <end position="425"/>
    </location>
</feature>
<feature type="domain" description="Potassium channel" evidence="11">
    <location>
        <begin position="226"/>
        <end position="298"/>
    </location>
</feature>
<evidence type="ECO:0000259" key="11">
    <source>
        <dbReference type="Pfam" id="PF07885"/>
    </source>
</evidence>
<evidence type="ECO:0000313" key="12">
    <source>
        <dbReference type="EMBL" id="ATY66073.1"/>
    </source>
</evidence>
<feature type="transmembrane region" description="Helical" evidence="10">
    <location>
        <begin position="437"/>
        <end position="456"/>
    </location>
</feature>
<dbReference type="AlphaFoldDB" id="A0A2H4SSK1"/>
<feature type="transmembrane region" description="Helical" evidence="10">
    <location>
        <begin position="377"/>
        <end position="396"/>
    </location>
</feature>
<feature type="transmembrane region" description="Helical" evidence="10">
    <location>
        <begin position="178"/>
        <end position="200"/>
    </location>
</feature>
<evidence type="ECO:0000256" key="6">
    <source>
        <dbReference type="ARBA" id="ARBA00023136"/>
    </source>
</evidence>
<dbReference type="SUPFAM" id="SSF81324">
    <property type="entry name" value="Voltage-gated potassium channels"/>
    <property type="match status" value="2"/>
</dbReference>